<reference evidence="2" key="1">
    <citation type="submission" date="2023-08" db="EMBL/GenBank/DDBJ databases">
        <title>A de novo genome assembly of Solanum verrucosum Schlechtendal, a Mexican diploid species geographically isolated from the other diploid A-genome species in potato relatives.</title>
        <authorList>
            <person name="Hosaka K."/>
        </authorList>
    </citation>
    <scope>NUCLEOTIDE SEQUENCE</scope>
    <source>
        <tissue evidence="2">Young leaves</tissue>
    </source>
</reference>
<name>A0AAF0TS31_SOLVR</name>
<dbReference type="SUPFAM" id="SSF54160">
    <property type="entry name" value="Chromo domain-like"/>
    <property type="match status" value="1"/>
</dbReference>
<dbReference type="Pfam" id="PF00385">
    <property type="entry name" value="Chromo"/>
    <property type="match status" value="1"/>
</dbReference>
<evidence type="ECO:0000313" key="2">
    <source>
        <dbReference type="EMBL" id="WMV30787.1"/>
    </source>
</evidence>
<feature type="domain" description="Chromo" evidence="1">
    <location>
        <begin position="105"/>
        <end position="145"/>
    </location>
</feature>
<keyword evidence="3" id="KW-1185">Reference proteome</keyword>
<dbReference type="AlphaFoldDB" id="A0AAF0TS31"/>
<accession>A0AAF0TS31</accession>
<dbReference type="EMBL" id="CP133616">
    <property type="protein sequence ID" value="WMV30787.1"/>
    <property type="molecule type" value="Genomic_DNA"/>
</dbReference>
<evidence type="ECO:0000259" key="1">
    <source>
        <dbReference type="Pfam" id="PF00385"/>
    </source>
</evidence>
<gene>
    <name evidence="2" type="ORF">MTR67_024172</name>
</gene>
<dbReference type="InterPro" id="IPR023780">
    <property type="entry name" value="Chromo_domain"/>
</dbReference>
<proteinExistence type="predicted"/>
<dbReference type="PANTHER" id="PTHR46148:SF60">
    <property type="entry name" value="CHROMO DOMAIN-CONTAINING PROTEIN"/>
    <property type="match status" value="1"/>
</dbReference>
<dbReference type="InterPro" id="IPR016197">
    <property type="entry name" value="Chromo-like_dom_sf"/>
</dbReference>
<evidence type="ECO:0000313" key="3">
    <source>
        <dbReference type="Proteomes" id="UP001234989"/>
    </source>
</evidence>
<protein>
    <recommendedName>
        <fullName evidence="1">Chromo domain-containing protein</fullName>
    </recommendedName>
</protein>
<dbReference type="Proteomes" id="UP001234989">
    <property type="component" value="Chromosome 5"/>
</dbReference>
<sequence>MSMGSIACLSVTKRPLAKEIQTLESKFIQWGISEKDGVLASIEVRATFIEEIKTKQFDDENLSEVKKNTVIGKAQETTFDAEGPVAYRLALPPNLSGVYPEEPIAILDRDVHKLRAKEIKSVKVQWKHRPVEEATWETEKDMRDKYP</sequence>
<organism evidence="2 3">
    <name type="scientific">Solanum verrucosum</name>
    <dbReference type="NCBI Taxonomy" id="315347"/>
    <lineage>
        <taxon>Eukaryota</taxon>
        <taxon>Viridiplantae</taxon>
        <taxon>Streptophyta</taxon>
        <taxon>Embryophyta</taxon>
        <taxon>Tracheophyta</taxon>
        <taxon>Spermatophyta</taxon>
        <taxon>Magnoliopsida</taxon>
        <taxon>eudicotyledons</taxon>
        <taxon>Gunneridae</taxon>
        <taxon>Pentapetalae</taxon>
        <taxon>asterids</taxon>
        <taxon>lamiids</taxon>
        <taxon>Solanales</taxon>
        <taxon>Solanaceae</taxon>
        <taxon>Solanoideae</taxon>
        <taxon>Solaneae</taxon>
        <taxon>Solanum</taxon>
    </lineage>
</organism>
<dbReference type="PANTHER" id="PTHR46148">
    <property type="entry name" value="CHROMO DOMAIN-CONTAINING PROTEIN"/>
    <property type="match status" value="1"/>
</dbReference>